<dbReference type="PANTHER" id="PTHR22684:SF0">
    <property type="entry name" value="RIBOSOME QUALITY CONTROL COMPLEX SUBUNIT TCF25"/>
    <property type="match status" value="1"/>
</dbReference>
<feature type="region of interest" description="Disordered" evidence="1">
    <location>
        <begin position="1"/>
        <end position="144"/>
    </location>
</feature>
<organism evidence="2">
    <name type="scientific">Schizaphis graminum</name>
    <name type="common">Green bug aphid</name>
    <dbReference type="NCBI Taxonomy" id="13262"/>
    <lineage>
        <taxon>Eukaryota</taxon>
        <taxon>Metazoa</taxon>
        <taxon>Ecdysozoa</taxon>
        <taxon>Arthropoda</taxon>
        <taxon>Hexapoda</taxon>
        <taxon>Insecta</taxon>
        <taxon>Pterygota</taxon>
        <taxon>Neoptera</taxon>
        <taxon>Paraneoptera</taxon>
        <taxon>Hemiptera</taxon>
        <taxon>Sternorrhyncha</taxon>
        <taxon>Aphidomorpha</taxon>
        <taxon>Aphidoidea</taxon>
        <taxon>Aphididae</taxon>
        <taxon>Aphidini</taxon>
        <taxon>Schizaphis</taxon>
    </lineage>
</organism>
<feature type="region of interest" description="Disordered" evidence="1">
    <location>
        <begin position="652"/>
        <end position="672"/>
    </location>
</feature>
<dbReference type="EMBL" id="GGMR01007432">
    <property type="protein sequence ID" value="MBY20051.1"/>
    <property type="molecule type" value="Transcribed_RNA"/>
</dbReference>
<accession>A0A2S2NS88</accession>
<feature type="compositionally biased region" description="Basic and acidic residues" evidence="1">
    <location>
        <begin position="10"/>
        <end position="23"/>
    </location>
</feature>
<gene>
    <name evidence="2" type="primary">TCF25</name>
    <name evidence="2" type="ORF">g.68107</name>
</gene>
<sequence>MSSRVLRKMGLQDDRDLPPVKDDASDDTETSSGGVNKKRHLNMYDLLNNGSMSESEVKEDDDHETTGSVNKKDENMSYDKENIRRKKKKKRKKSGKVLSSHTRSSEDNVEDEVERSVREVNKILGEVPDKGEDEDDEATSSQNMLHNRDTIFFKNILSVQHRNLNPNNELRKMFGRVVHQAELSKRKFRGRNHLKTTWLVTPKDNWPPVGKSGSTMKYLESKNGIMYFAFENSTEYQHVQLQLFTAVAHMASRNLVNIINNHPYHVDVLLQMTEWARLSEDLPVAAELTEQALYSLENSFHPMFSLSNGKCRLDYRLHENRALFLTLYRHLTFVGLRACYRTALEFCKLLLSLSPMDDPLAVVLCIDFYALRSSEYTWFIHFVNAFDSARNLTQLPNIKFSLAVAKWQKGDVETAHTLLQEALIMFPGVLIPLLEKCSIQADKRVNAHSFFTTYATDTQPKSLSYLISMYITRSYHIWKEVQLLPWLERNVQIVLDRVDAKDPLVKNMEILRTTLYSAKPPLNIHRHLLLSDMSDTIAPPAEAVTNPILIMDPFPPPDGTSFYNSRTTNDSLSRAAVENHSLFSTFFRSLNPVFQALSDESNVDEELAAEAEAVARPVITMVGEQIEEMRSDLRQSVNSLLDAMRDLLSNVHSPNIPADGDIDDDSELTDTA</sequence>
<evidence type="ECO:0000313" key="2">
    <source>
        <dbReference type="EMBL" id="MBY20051.1"/>
    </source>
</evidence>
<dbReference type="InterPro" id="IPR006994">
    <property type="entry name" value="TCF25/Rqc1"/>
</dbReference>
<dbReference type="PANTHER" id="PTHR22684">
    <property type="entry name" value="NULP1-RELATED"/>
    <property type="match status" value="1"/>
</dbReference>
<reference evidence="2" key="1">
    <citation type="submission" date="2018-04" db="EMBL/GenBank/DDBJ databases">
        <title>Transcriptome of Schizaphis graminum biotype I.</title>
        <authorList>
            <person name="Scully E.D."/>
            <person name="Geib S.M."/>
            <person name="Palmer N.A."/>
            <person name="Koch K."/>
            <person name="Bradshaw J."/>
            <person name="Heng-Moss T."/>
            <person name="Sarath G."/>
        </authorList>
    </citation>
    <scope>NUCLEOTIDE SEQUENCE</scope>
</reference>
<protein>
    <submittedName>
        <fullName evidence="2">Transcription factor 25</fullName>
    </submittedName>
</protein>
<evidence type="ECO:0000256" key="1">
    <source>
        <dbReference type="SAM" id="MobiDB-lite"/>
    </source>
</evidence>
<name>A0A2S2NS88_SCHGA</name>
<proteinExistence type="predicted"/>
<dbReference type="AlphaFoldDB" id="A0A2S2NS88"/>
<dbReference type="Pfam" id="PF04910">
    <property type="entry name" value="Tcf25"/>
    <property type="match status" value="1"/>
</dbReference>
<dbReference type="GO" id="GO:1990112">
    <property type="term" value="C:RQC complex"/>
    <property type="evidence" value="ECO:0007669"/>
    <property type="project" value="TreeGrafter"/>
</dbReference>
<feature type="compositionally biased region" description="Basic residues" evidence="1">
    <location>
        <begin position="83"/>
        <end position="95"/>
    </location>
</feature>
<feature type="compositionally biased region" description="Acidic residues" evidence="1">
    <location>
        <begin position="660"/>
        <end position="672"/>
    </location>
</feature>
<feature type="compositionally biased region" description="Basic and acidic residues" evidence="1">
    <location>
        <begin position="70"/>
        <end position="82"/>
    </location>
</feature>